<dbReference type="EMBL" id="JAGIBU010000001">
    <property type="protein sequence ID" value="MBS7823765.1"/>
    <property type="molecule type" value="Genomic_DNA"/>
</dbReference>
<gene>
    <name evidence="2" type="ORF">J7561_00945</name>
</gene>
<proteinExistence type="predicted"/>
<feature type="transmembrane region" description="Helical" evidence="1">
    <location>
        <begin position="56"/>
        <end position="77"/>
    </location>
</feature>
<dbReference type="RefSeq" id="WP_008314823.1">
    <property type="nucleotide sequence ID" value="NZ_CP115969.1"/>
</dbReference>
<sequence>MAYDIGKCNEMIKASFPDRRLHISIGRSVRFYSLVCLVALMLGIIGVFMFSGAIAVRFVALSVLAVAFLIVFALFNLKKLKYLYSIKDKKVVPVLVPIQNIYSGKSLRGSVMTKVSYRWPVGTTQVINAEFPGETGPLIVKTDDPARQYALALCVDKKDKGPLKPYLMDKRLSRCLLSKPERLAILRTIRAINKAAQ</sequence>
<accession>A0A165I380</accession>
<reference evidence="2" key="1">
    <citation type="submission" date="2021-03" db="EMBL/GenBank/DDBJ databases">
        <title>Identification and antibiotic profiling of Wohlfahrtiimonas chitiniclastica, an underestimated human pathogen.</title>
        <authorList>
            <person name="Kopf A."/>
            <person name="Bunk B."/>
            <person name="Coldewey S."/>
            <person name="Gunzer F."/>
            <person name="Riedel T."/>
            <person name="Schroettner P."/>
        </authorList>
    </citation>
    <scope>NUCLEOTIDE SEQUENCE</scope>
    <source>
        <strain evidence="2">DSM 100917</strain>
    </source>
</reference>
<evidence type="ECO:0000313" key="2">
    <source>
        <dbReference type="EMBL" id="MBS7823765.1"/>
    </source>
</evidence>
<dbReference type="AlphaFoldDB" id="A0A165I380"/>
<comment type="caution">
    <text evidence="2">The sequence shown here is derived from an EMBL/GenBank/DDBJ whole genome shotgun (WGS) entry which is preliminary data.</text>
</comment>
<protein>
    <submittedName>
        <fullName evidence="2">Uncharacterized protein</fullName>
    </submittedName>
</protein>
<name>A0A165I380_9GAMM</name>
<keyword evidence="1" id="KW-1133">Transmembrane helix</keyword>
<evidence type="ECO:0000256" key="1">
    <source>
        <dbReference type="SAM" id="Phobius"/>
    </source>
</evidence>
<keyword evidence="1" id="KW-0812">Transmembrane</keyword>
<dbReference type="GeneID" id="58263198"/>
<dbReference type="Proteomes" id="UP000680020">
    <property type="component" value="Unassembled WGS sequence"/>
</dbReference>
<evidence type="ECO:0000313" key="3">
    <source>
        <dbReference type="Proteomes" id="UP000680020"/>
    </source>
</evidence>
<organism evidence="2 3">
    <name type="scientific">Wohlfahrtiimonas chitiniclastica</name>
    <dbReference type="NCBI Taxonomy" id="400946"/>
    <lineage>
        <taxon>Bacteria</taxon>
        <taxon>Pseudomonadati</taxon>
        <taxon>Pseudomonadota</taxon>
        <taxon>Gammaproteobacteria</taxon>
        <taxon>Cardiobacteriales</taxon>
        <taxon>Ignatzschineriaceae</taxon>
        <taxon>Wohlfahrtiimonas</taxon>
    </lineage>
</organism>
<feature type="transmembrane region" description="Helical" evidence="1">
    <location>
        <begin position="29"/>
        <end position="50"/>
    </location>
</feature>
<keyword evidence="1" id="KW-0472">Membrane</keyword>